<organism evidence="2 3">
    <name type="scientific">Galerina marginata (strain CBS 339.88)</name>
    <dbReference type="NCBI Taxonomy" id="685588"/>
    <lineage>
        <taxon>Eukaryota</taxon>
        <taxon>Fungi</taxon>
        <taxon>Dikarya</taxon>
        <taxon>Basidiomycota</taxon>
        <taxon>Agaricomycotina</taxon>
        <taxon>Agaricomycetes</taxon>
        <taxon>Agaricomycetidae</taxon>
        <taxon>Agaricales</taxon>
        <taxon>Agaricineae</taxon>
        <taxon>Strophariaceae</taxon>
        <taxon>Galerina</taxon>
    </lineage>
</organism>
<feature type="transmembrane region" description="Helical" evidence="1">
    <location>
        <begin position="122"/>
        <end position="142"/>
    </location>
</feature>
<feature type="transmembrane region" description="Helical" evidence="1">
    <location>
        <begin position="12"/>
        <end position="32"/>
    </location>
</feature>
<keyword evidence="1" id="KW-0472">Membrane</keyword>
<keyword evidence="3" id="KW-1185">Reference proteome</keyword>
<accession>A0A067S3P7</accession>
<proteinExistence type="predicted"/>
<gene>
    <name evidence="2" type="ORF">GALMADRAFT_1291590</name>
</gene>
<evidence type="ECO:0000256" key="1">
    <source>
        <dbReference type="SAM" id="Phobius"/>
    </source>
</evidence>
<name>A0A067S3P7_GALM3</name>
<evidence type="ECO:0000313" key="2">
    <source>
        <dbReference type="EMBL" id="KDR65426.1"/>
    </source>
</evidence>
<dbReference type="AlphaFoldDB" id="A0A067S3P7"/>
<evidence type="ECO:0000313" key="3">
    <source>
        <dbReference type="Proteomes" id="UP000027222"/>
    </source>
</evidence>
<keyword evidence="1" id="KW-0812">Transmembrane</keyword>
<protein>
    <submittedName>
        <fullName evidence="2">Uncharacterized protein</fullName>
    </submittedName>
</protein>
<keyword evidence="1" id="KW-1133">Transmembrane helix</keyword>
<sequence length="158" mass="18102">MMAGCFLRFEFLLLFLSHPVLGVFFLGCSSSLLRLCHLILPSSVVLYFLLPLSLSSSSFYFPFHFYLSPPPPVRVILWFSFRPFRALICLPSFSRLSFFLFHHEFRPPSPPSPLEMLSGQVVSVPLFCTFYSVVVLMLDFRLTLSALPSRTRVQVVVK</sequence>
<dbReference type="Proteomes" id="UP000027222">
    <property type="component" value="Unassembled WGS sequence"/>
</dbReference>
<reference evidence="3" key="1">
    <citation type="journal article" date="2014" name="Proc. Natl. Acad. Sci. U.S.A.">
        <title>Extensive sampling of basidiomycete genomes demonstrates inadequacy of the white-rot/brown-rot paradigm for wood decay fungi.</title>
        <authorList>
            <person name="Riley R."/>
            <person name="Salamov A.A."/>
            <person name="Brown D.W."/>
            <person name="Nagy L.G."/>
            <person name="Floudas D."/>
            <person name="Held B.W."/>
            <person name="Levasseur A."/>
            <person name="Lombard V."/>
            <person name="Morin E."/>
            <person name="Otillar R."/>
            <person name="Lindquist E.A."/>
            <person name="Sun H."/>
            <person name="LaButti K.M."/>
            <person name="Schmutz J."/>
            <person name="Jabbour D."/>
            <person name="Luo H."/>
            <person name="Baker S.E."/>
            <person name="Pisabarro A.G."/>
            <person name="Walton J.D."/>
            <person name="Blanchette R.A."/>
            <person name="Henrissat B."/>
            <person name="Martin F."/>
            <person name="Cullen D."/>
            <person name="Hibbett D.S."/>
            <person name="Grigoriev I.V."/>
        </authorList>
    </citation>
    <scope>NUCLEOTIDE SEQUENCE [LARGE SCALE GENOMIC DNA]</scope>
    <source>
        <strain evidence="3">CBS 339.88</strain>
    </source>
</reference>
<dbReference type="EMBL" id="KL142449">
    <property type="protein sequence ID" value="KDR65426.1"/>
    <property type="molecule type" value="Genomic_DNA"/>
</dbReference>
<dbReference type="HOGENOM" id="CLU_1669520_0_0_1"/>
<feature type="transmembrane region" description="Helical" evidence="1">
    <location>
        <begin position="44"/>
        <end position="63"/>
    </location>
</feature>